<comment type="caution">
    <text evidence="1">The sequence shown here is derived from an EMBL/GenBank/DDBJ whole genome shotgun (WGS) entry which is preliminary data.</text>
</comment>
<keyword evidence="2" id="KW-1185">Reference proteome</keyword>
<dbReference type="AlphaFoldDB" id="A0A7Z0KYJ0"/>
<accession>A0A7Z0KYJ0</accession>
<sequence>MSRREVILRNILSTRLLEQGFNVFLPVFDEGIDLIAHRESDDALRLIQQKSRWGIFRKYMGRNLWLAFPDREDWFLVPHDEMTAWPEVAGYMETASWHQQGQYHIARMPAALAARCVPWKL</sequence>
<dbReference type="Proteomes" id="UP000529417">
    <property type="component" value="Unassembled WGS sequence"/>
</dbReference>
<organism evidence="1 2">
    <name type="scientific">Rhabdonatronobacter sediminivivens</name>
    <dbReference type="NCBI Taxonomy" id="2743469"/>
    <lineage>
        <taxon>Bacteria</taxon>
        <taxon>Pseudomonadati</taxon>
        <taxon>Pseudomonadota</taxon>
        <taxon>Alphaproteobacteria</taxon>
        <taxon>Rhodobacterales</taxon>
        <taxon>Paracoccaceae</taxon>
        <taxon>Rhabdonatronobacter</taxon>
    </lineage>
</organism>
<dbReference type="RefSeq" id="WP_179906483.1">
    <property type="nucleotide sequence ID" value="NZ_JACBXS010000023.1"/>
</dbReference>
<dbReference type="EMBL" id="JACBXS010000023">
    <property type="protein sequence ID" value="NYS25687.1"/>
    <property type="molecule type" value="Genomic_DNA"/>
</dbReference>
<gene>
    <name evidence="1" type="ORF">HUK65_11855</name>
</gene>
<reference evidence="1 2" key="1">
    <citation type="journal article" date="2000" name="Arch. Microbiol.">
        <title>Rhodobaca bogoriensis gen. nov. and sp. nov., an alkaliphilic purple nonsulfur bacterium from African Rift Valley soda lakes.</title>
        <authorList>
            <person name="Milford A.D."/>
            <person name="Achenbach L.A."/>
            <person name="Jung D.O."/>
            <person name="Madigan M.T."/>
        </authorList>
    </citation>
    <scope>NUCLEOTIDE SEQUENCE [LARGE SCALE GENOMIC DNA]</scope>
    <source>
        <strain evidence="1 2">2376</strain>
    </source>
</reference>
<name>A0A7Z0KYJ0_9RHOB</name>
<evidence type="ECO:0000313" key="1">
    <source>
        <dbReference type="EMBL" id="NYS25687.1"/>
    </source>
</evidence>
<proteinExistence type="predicted"/>
<evidence type="ECO:0000313" key="2">
    <source>
        <dbReference type="Proteomes" id="UP000529417"/>
    </source>
</evidence>
<protein>
    <submittedName>
        <fullName evidence="1">Uncharacterized protein</fullName>
    </submittedName>
</protein>